<accession>A0AAE3G6X2</accession>
<dbReference type="InterPro" id="IPR038695">
    <property type="entry name" value="Saro_0823-like_sf"/>
</dbReference>
<reference evidence="1" key="1">
    <citation type="submission" date="2022-03" db="EMBL/GenBank/DDBJ databases">
        <title>Genomic Encyclopedia of Type Strains, Phase III (KMG-III): the genomes of soil and plant-associated and newly described type strains.</title>
        <authorList>
            <person name="Whitman W."/>
        </authorList>
    </citation>
    <scope>NUCLEOTIDE SEQUENCE</scope>
    <source>
        <strain evidence="1">ANL 6-2</strain>
    </source>
</reference>
<evidence type="ECO:0000313" key="1">
    <source>
        <dbReference type="EMBL" id="MCP1675881.1"/>
    </source>
</evidence>
<dbReference type="InterPro" id="IPR003795">
    <property type="entry name" value="DUF192"/>
</dbReference>
<name>A0AAE3G6X2_9GAMM</name>
<protein>
    <submittedName>
        <fullName evidence="1">Uncharacterized membrane protein (UPF0127 family)</fullName>
    </submittedName>
</protein>
<dbReference type="RefSeq" id="WP_253480028.1">
    <property type="nucleotide sequence ID" value="NZ_JALJXV010000007.1"/>
</dbReference>
<keyword evidence="2" id="KW-1185">Reference proteome</keyword>
<dbReference type="Gene3D" id="2.60.120.1140">
    <property type="entry name" value="Protein of unknown function DUF192"/>
    <property type="match status" value="1"/>
</dbReference>
<dbReference type="PANTHER" id="PTHR37953:SF1">
    <property type="entry name" value="UPF0127 PROTEIN MJ1496"/>
    <property type="match status" value="1"/>
</dbReference>
<proteinExistence type="predicted"/>
<dbReference type="Pfam" id="PF02643">
    <property type="entry name" value="DUF192"/>
    <property type="match status" value="1"/>
</dbReference>
<organism evidence="1 2">
    <name type="scientific">Natronocella acetinitrilica</name>
    <dbReference type="NCBI Taxonomy" id="414046"/>
    <lineage>
        <taxon>Bacteria</taxon>
        <taxon>Pseudomonadati</taxon>
        <taxon>Pseudomonadota</taxon>
        <taxon>Gammaproteobacteria</taxon>
        <taxon>Chromatiales</taxon>
        <taxon>Ectothiorhodospiraceae</taxon>
        <taxon>Natronocella</taxon>
    </lineage>
</organism>
<dbReference type="AlphaFoldDB" id="A0AAE3G6X2"/>
<sequence length="166" mass="18067">MSQRLGVWAFVLLSGLMLLTGHLFGQTTPACKAETPPLAGMEWQTIAFLADDGQAAAELRVRVARTQGQRAAGMQHLCPESIEENPMLFVFPSPQRPAFHMNNVHAPLDMVFIDPDGRVMELHLMEPGNSLTSPSAPISHALELAAGQAADLGIVPGMRLHWRAEH</sequence>
<dbReference type="EMBL" id="JALJXV010000007">
    <property type="protein sequence ID" value="MCP1675881.1"/>
    <property type="molecule type" value="Genomic_DNA"/>
</dbReference>
<gene>
    <name evidence="1" type="ORF">J2T57_003036</name>
</gene>
<dbReference type="PANTHER" id="PTHR37953">
    <property type="entry name" value="UPF0127 PROTEIN MJ1496"/>
    <property type="match status" value="1"/>
</dbReference>
<evidence type="ECO:0000313" key="2">
    <source>
        <dbReference type="Proteomes" id="UP001205843"/>
    </source>
</evidence>
<comment type="caution">
    <text evidence="1">The sequence shown here is derived from an EMBL/GenBank/DDBJ whole genome shotgun (WGS) entry which is preliminary data.</text>
</comment>
<dbReference type="Proteomes" id="UP001205843">
    <property type="component" value="Unassembled WGS sequence"/>
</dbReference>